<reference evidence="1" key="1">
    <citation type="journal article" date="1999" name="Methods Enzymol.">
        <title>High-efficiency full-length cDNA cloning.</title>
        <authorList>
            <person name="Carninci P."/>
            <person name="Hayashizaki Y."/>
        </authorList>
    </citation>
    <scope>NUCLEOTIDE SEQUENCE</scope>
    <source>
        <strain evidence="1">C57BL/6J</strain>
        <tissue evidence="1">Retina</tissue>
    </source>
</reference>
<dbReference type="MGI" id="MGI:2442255">
    <property type="gene designation" value="A930012O16Rik"/>
</dbReference>
<gene>
    <name evidence="2" type="primary">A930012O16Rik</name>
</gene>
<accession>Q8C8V0</accession>
<protein>
    <submittedName>
        <fullName evidence="1">Uncharacterized protein</fullName>
    </submittedName>
</protein>
<reference evidence="1" key="2">
    <citation type="journal article" date="2000" name="Genome Res.">
        <title>Normalization and subtraction of cap-trapper-selected cDNAs to prepare full-length cDNA libraries for rapid discovery of new genes.</title>
        <authorList>
            <person name="Carninci P."/>
            <person name="Shibata Y."/>
            <person name="Hayatsu N."/>
            <person name="Sugahara Y."/>
            <person name="Shibata K."/>
            <person name="Itoh M."/>
            <person name="Konno H."/>
            <person name="Okazaki Y."/>
            <person name="Muramatsu M."/>
            <person name="Hayashizaki Y."/>
        </authorList>
    </citation>
    <scope>NUCLEOTIDE SEQUENCE</scope>
    <source>
        <strain evidence="1">C57BL/6J</strain>
        <tissue evidence="1">Retina</tissue>
    </source>
</reference>
<dbReference type="OrthoDB" id="9629661at2759"/>
<proteinExistence type="evidence at transcript level"/>
<reference evidence="1" key="7">
    <citation type="journal article" date="2005" name="Science">
        <title>The Transcriptional Landscape of the Mammalian Genome.</title>
        <authorList>
            <consortium name="The FANTOM Consortium"/>
            <consortium name="Riken Genome Exploration Research Group and Genome Science Group (Genome Network Project Core Group)"/>
        </authorList>
    </citation>
    <scope>NUCLEOTIDE SEQUENCE</scope>
    <source>
        <strain evidence="1">C57BL/6J</strain>
        <tissue evidence="1">Retina</tissue>
    </source>
</reference>
<dbReference type="EMBL" id="AK044432">
    <property type="protein sequence ID" value="BAC31916.1"/>
    <property type="molecule type" value="mRNA"/>
</dbReference>
<dbReference type="AlphaFoldDB" id="Q8C8V0"/>
<reference evidence="1" key="3">
    <citation type="journal article" date="2000" name="Genome Res.">
        <title>RIKEN integrated sequence analysis (RISA) system--384-format sequencing pipeline with 384 multicapillary sequencer.</title>
        <authorList>
            <person name="Shibata K."/>
            <person name="Itoh M."/>
            <person name="Aizawa K."/>
            <person name="Nagaoka S."/>
            <person name="Sasaki N."/>
            <person name="Carninci P."/>
            <person name="Konno H."/>
            <person name="Akiyama J."/>
            <person name="Nishi K."/>
            <person name="Kitsunai T."/>
            <person name="Tashiro H."/>
            <person name="Itoh M."/>
            <person name="Sumi N."/>
            <person name="Ishii Y."/>
            <person name="Nakamura S."/>
            <person name="Hazama M."/>
            <person name="Nishine T."/>
            <person name="Harada A."/>
            <person name="Yamamoto R."/>
            <person name="Matsumoto H."/>
            <person name="Sakaguchi S."/>
            <person name="Ikegami T."/>
            <person name="Kashiwagi K."/>
            <person name="Fujiwake S."/>
            <person name="Inoue K."/>
            <person name="Togawa Y."/>
            <person name="Izawa M."/>
            <person name="Ohara E."/>
            <person name="Watahiki M."/>
            <person name="Yoneda Y."/>
            <person name="Ishikawa T."/>
            <person name="Ozawa K."/>
            <person name="Tanaka T."/>
            <person name="Matsuura S."/>
            <person name="Kawai J."/>
            <person name="Okazaki Y."/>
            <person name="Muramatsu M."/>
            <person name="Inoue Y."/>
            <person name="Kira A."/>
            <person name="Hayashizaki Y."/>
        </authorList>
    </citation>
    <scope>NUCLEOTIDE SEQUENCE</scope>
    <source>
        <strain evidence="1">C57BL/6J</strain>
        <tissue evidence="1">Retina</tissue>
    </source>
</reference>
<reference evidence="1" key="4">
    <citation type="journal article" date="2001" name="Nature">
        <title>Functional annotation of a full-length mouse cDNA collection.</title>
        <authorList>
            <consortium name="The RIKEN Genome Exploration Research Group Phase II Team and the FANTOM Consortium"/>
        </authorList>
    </citation>
    <scope>NUCLEOTIDE SEQUENCE</scope>
    <source>
        <strain evidence="1">C57BL/6J</strain>
        <tissue evidence="1">Retina</tissue>
    </source>
</reference>
<reference evidence="1" key="6">
    <citation type="journal article" date="2002" name="Nature">
        <title>Analysis of the mouse transcriptome based on functional annotation of 60,770 full-length cDNAs.</title>
        <authorList>
            <consortium name="The FANTOM Consortium and the RIKEN Genome Exploration Research Group Phase I and II Team"/>
        </authorList>
    </citation>
    <scope>NUCLEOTIDE SEQUENCE</scope>
    <source>
        <strain evidence="1">C57BL/6J</strain>
        <tissue evidence="1">Retina</tissue>
    </source>
</reference>
<evidence type="ECO:0000313" key="1">
    <source>
        <dbReference type="EMBL" id="BAC31916.1"/>
    </source>
</evidence>
<dbReference type="AGR" id="MGI:2442255"/>
<evidence type="ECO:0000313" key="2">
    <source>
        <dbReference type="MGI" id="MGI:2442255"/>
    </source>
</evidence>
<name>Q8C8V0_MOUSE</name>
<organism evidence="1">
    <name type="scientific">Mus musculus</name>
    <name type="common">Mouse</name>
    <dbReference type="NCBI Taxonomy" id="10090"/>
    <lineage>
        <taxon>Eukaryota</taxon>
        <taxon>Metazoa</taxon>
        <taxon>Chordata</taxon>
        <taxon>Craniata</taxon>
        <taxon>Vertebrata</taxon>
        <taxon>Euteleostomi</taxon>
        <taxon>Mammalia</taxon>
        <taxon>Eutheria</taxon>
        <taxon>Euarchontoglires</taxon>
        <taxon>Glires</taxon>
        <taxon>Rodentia</taxon>
        <taxon>Myomorpha</taxon>
        <taxon>Muroidea</taxon>
        <taxon>Muridae</taxon>
        <taxon>Murinae</taxon>
        <taxon>Mus</taxon>
        <taxon>Mus</taxon>
    </lineage>
</organism>
<sequence>MIRQLSHRLRRDTAARATLPGREMRKCSRWERAAADPALWVSQGRGLAMPEVIDPALSPGGARLHTLPLLASWRKEERAELGRGSRCGVGFLSLPTRATPAICPRGRTFPPPAAYRGCLT</sequence>
<reference evidence="1" key="8">
    <citation type="journal article" date="2005" name="Science">
        <title>Antisense Transcription in the Mammalian Transcriptome.</title>
        <authorList>
            <consortium name="RIKEN Genome Exploration Research Group and Genome Science Group (Genome Network Project Core Group) and the FANTOM Consortium"/>
        </authorList>
    </citation>
    <scope>NUCLEOTIDE SEQUENCE</scope>
    <source>
        <strain evidence="1">C57BL/6J</strain>
        <tissue evidence="1">Retina</tissue>
    </source>
</reference>
<reference evidence="1" key="5">
    <citation type="submission" date="2001-07" db="EMBL/GenBank/DDBJ databases">
        <authorList>
            <person name="Adachi J."/>
            <person name="Aizawa K."/>
            <person name="Akimura T."/>
            <person name="Arakawa T."/>
            <person name="Bono H."/>
            <person name="Carninci P."/>
            <person name="Fukuda S."/>
            <person name="Furuno M."/>
            <person name="Hanagaki T."/>
            <person name="Hara A."/>
            <person name="Hashizume W."/>
            <person name="Hayashida K."/>
            <person name="Hayatsu N."/>
            <person name="Hiramoto K."/>
            <person name="Hiraoka T."/>
            <person name="Hirozane T."/>
            <person name="Hori F."/>
            <person name="Imotani K."/>
            <person name="Ishii Y."/>
            <person name="Itoh M."/>
            <person name="Kagawa I."/>
            <person name="Kasukawa T."/>
            <person name="Katoh H."/>
            <person name="Kawai J."/>
            <person name="Kojima Y."/>
            <person name="Kondo S."/>
            <person name="Konno H."/>
            <person name="Kouda M."/>
            <person name="Koya S."/>
            <person name="Kurihara C."/>
            <person name="Matsuyama T."/>
            <person name="Miyazaki A."/>
            <person name="Murata M."/>
            <person name="Nakamura M."/>
            <person name="Nishi K."/>
            <person name="Nomura K."/>
            <person name="Numazaki R."/>
            <person name="Ohno M."/>
            <person name="Ohsato N."/>
            <person name="Okazaki Y."/>
            <person name="Saito R."/>
            <person name="Saitoh H."/>
            <person name="Sakai C."/>
            <person name="Sakai K."/>
            <person name="Sakazume N."/>
            <person name="Sano H."/>
            <person name="Sasaki D."/>
            <person name="Shibata K."/>
            <person name="Shinagawa A."/>
            <person name="Shiraki T."/>
            <person name="Sogabe Y."/>
            <person name="Tagami M."/>
            <person name="Tagawa A."/>
            <person name="Takahashi F."/>
            <person name="Takaku-Akahira S."/>
            <person name="Takeda Y."/>
            <person name="Tanaka T."/>
            <person name="Tomaru A."/>
            <person name="Toya T."/>
            <person name="Yasunishi A."/>
            <person name="Muramatsu M."/>
            <person name="Hayashizaki Y."/>
        </authorList>
    </citation>
    <scope>NUCLEOTIDE SEQUENCE</scope>
    <source>
        <strain evidence="1">C57BL/6J</strain>
        <tissue evidence="1">Retina</tissue>
    </source>
</reference>